<evidence type="ECO:0000313" key="15">
    <source>
        <dbReference type="Proteomes" id="UP000632740"/>
    </source>
</evidence>
<dbReference type="AlphaFoldDB" id="A0A919U0F5"/>
<keyword evidence="9" id="KW-0902">Two-component regulatory system</keyword>
<dbReference type="SUPFAM" id="SSF55874">
    <property type="entry name" value="ATPase domain of HSP90 chaperone/DNA topoisomerase II/histidine kinase"/>
    <property type="match status" value="1"/>
</dbReference>
<evidence type="ECO:0000256" key="11">
    <source>
        <dbReference type="SAM" id="Phobius"/>
    </source>
</evidence>
<sequence length="376" mass="39724">MRRSLSVRWRLTLFYTLVVALSGAVLLALVYGLVTQAQSRSMRTESHVLPGSGVTAPLPPPVVSEVREDAVGSTMDQLVRNSWLGLLLVTAASVGIGWVVAGRVLAPVHTITARAQRISADSLDERIALGGPRDELRELADTFDALLARVQQTVSSERRLVATMSHELRTPLANQQAALDVALADPDADAGELRAAAATALDQSRRAARTIDALLVLARAQSGEAVGPPTPVDLRGAVADAVDQVRRPDDGLAWDVRLTDVTVPGEPALLGRAVANLVHNAAHHNVPDGRVSVRLAEEHDGARVVVTNTGPAVAPDEAADLVLPFRRASADRTTNGTGVGLGLTVVRAVADHHGGRLVLTPRTDGGLVSELWLPMR</sequence>
<dbReference type="Proteomes" id="UP000632740">
    <property type="component" value="Unassembled WGS sequence"/>
</dbReference>
<dbReference type="InterPro" id="IPR005467">
    <property type="entry name" value="His_kinase_dom"/>
</dbReference>
<evidence type="ECO:0000256" key="1">
    <source>
        <dbReference type="ARBA" id="ARBA00000085"/>
    </source>
</evidence>
<dbReference type="CDD" id="cd00075">
    <property type="entry name" value="HATPase"/>
    <property type="match status" value="1"/>
</dbReference>
<dbReference type="SUPFAM" id="SSF158472">
    <property type="entry name" value="HAMP domain-like"/>
    <property type="match status" value="1"/>
</dbReference>
<reference evidence="14" key="1">
    <citation type="submission" date="2021-01" db="EMBL/GenBank/DDBJ databases">
        <title>Whole genome shotgun sequence of Cellulomonas chitinilytica NBRC 110799.</title>
        <authorList>
            <person name="Komaki H."/>
            <person name="Tamura T."/>
        </authorList>
    </citation>
    <scope>NUCLEOTIDE SEQUENCE</scope>
    <source>
        <strain evidence="14">NBRC 110799</strain>
    </source>
</reference>
<keyword evidence="5" id="KW-0808">Transferase</keyword>
<dbReference type="GO" id="GO:0005886">
    <property type="term" value="C:plasma membrane"/>
    <property type="evidence" value="ECO:0007669"/>
    <property type="project" value="UniProtKB-SubCell"/>
</dbReference>
<dbReference type="Pfam" id="PF02518">
    <property type="entry name" value="HATPase_c"/>
    <property type="match status" value="1"/>
</dbReference>
<dbReference type="PANTHER" id="PTHR45436">
    <property type="entry name" value="SENSOR HISTIDINE KINASE YKOH"/>
    <property type="match status" value="1"/>
</dbReference>
<dbReference type="PROSITE" id="PS50109">
    <property type="entry name" value="HIS_KIN"/>
    <property type="match status" value="1"/>
</dbReference>
<dbReference type="InterPro" id="IPR003660">
    <property type="entry name" value="HAMP_dom"/>
</dbReference>
<dbReference type="EMBL" id="BONK01000013">
    <property type="protein sequence ID" value="GIG22805.1"/>
    <property type="molecule type" value="Genomic_DNA"/>
</dbReference>
<dbReference type="SUPFAM" id="SSF47384">
    <property type="entry name" value="Homodimeric domain of signal transducing histidine kinase"/>
    <property type="match status" value="1"/>
</dbReference>
<dbReference type="RefSeq" id="WP_203757815.1">
    <property type="nucleotide sequence ID" value="NZ_BONK01000013.1"/>
</dbReference>
<evidence type="ECO:0000256" key="8">
    <source>
        <dbReference type="ARBA" id="ARBA00022989"/>
    </source>
</evidence>
<name>A0A919U0F5_9CELL</name>
<keyword evidence="4" id="KW-0597">Phosphoprotein</keyword>
<dbReference type="CDD" id="cd00082">
    <property type="entry name" value="HisKA"/>
    <property type="match status" value="1"/>
</dbReference>
<accession>A0A919U0F5</accession>
<dbReference type="InterPro" id="IPR036890">
    <property type="entry name" value="HATPase_C_sf"/>
</dbReference>
<comment type="catalytic activity">
    <reaction evidence="1">
        <text>ATP + protein L-histidine = ADP + protein N-phospho-L-histidine.</text>
        <dbReference type="EC" id="2.7.13.3"/>
    </reaction>
</comment>
<keyword evidence="8 11" id="KW-1133">Transmembrane helix</keyword>
<keyword evidence="15" id="KW-1185">Reference proteome</keyword>
<dbReference type="GO" id="GO:0000155">
    <property type="term" value="F:phosphorelay sensor kinase activity"/>
    <property type="evidence" value="ECO:0007669"/>
    <property type="project" value="InterPro"/>
</dbReference>
<comment type="caution">
    <text evidence="14">The sequence shown here is derived from an EMBL/GenBank/DDBJ whole genome shotgun (WGS) entry which is preliminary data.</text>
</comment>
<evidence type="ECO:0000256" key="5">
    <source>
        <dbReference type="ARBA" id="ARBA00022679"/>
    </source>
</evidence>
<keyword evidence="7" id="KW-0418">Kinase</keyword>
<protein>
    <recommendedName>
        <fullName evidence="3">histidine kinase</fullName>
        <ecNumber evidence="3">2.7.13.3</ecNumber>
    </recommendedName>
</protein>
<dbReference type="Gene3D" id="1.10.287.130">
    <property type="match status" value="1"/>
</dbReference>
<dbReference type="Gene3D" id="3.30.565.10">
    <property type="entry name" value="Histidine kinase-like ATPase, C-terminal domain"/>
    <property type="match status" value="1"/>
</dbReference>
<dbReference type="SMART" id="SM00304">
    <property type="entry name" value="HAMP"/>
    <property type="match status" value="1"/>
</dbReference>
<keyword evidence="6 11" id="KW-0812">Transmembrane</keyword>
<evidence type="ECO:0000256" key="6">
    <source>
        <dbReference type="ARBA" id="ARBA00022692"/>
    </source>
</evidence>
<dbReference type="InterPro" id="IPR050428">
    <property type="entry name" value="TCS_sensor_his_kinase"/>
</dbReference>
<dbReference type="PROSITE" id="PS50885">
    <property type="entry name" value="HAMP"/>
    <property type="match status" value="1"/>
</dbReference>
<evidence type="ECO:0000256" key="7">
    <source>
        <dbReference type="ARBA" id="ARBA00022777"/>
    </source>
</evidence>
<evidence type="ECO:0000256" key="9">
    <source>
        <dbReference type="ARBA" id="ARBA00023012"/>
    </source>
</evidence>
<keyword evidence="10 11" id="KW-0472">Membrane</keyword>
<dbReference type="PRINTS" id="PR00344">
    <property type="entry name" value="BCTRLSENSOR"/>
</dbReference>
<proteinExistence type="predicted"/>
<evidence type="ECO:0000256" key="4">
    <source>
        <dbReference type="ARBA" id="ARBA00022553"/>
    </source>
</evidence>
<evidence type="ECO:0000259" key="13">
    <source>
        <dbReference type="PROSITE" id="PS50885"/>
    </source>
</evidence>
<feature type="transmembrane region" description="Helical" evidence="11">
    <location>
        <begin position="83"/>
        <end position="106"/>
    </location>
</feature>
<evidence type="ECO:0000313" key="14">
    <source>
        <dbReference type="EMBL" id="GIG22805.1"/>
    </source>
</evidence>
<comment type="subcellular location">
    <subcellularLocation>
        <location evidence="2">Cell membrane</location>
    </subcellularLocation>
</comment>
<dbReference type="Pfam" id="PF00512">
    <property type="entry name" value="HisKA"/>
    <property type="match status" value="1"/>
</dbReference>
<evidence type="ECO:0000259" key="12">
    <source>
        <dbReference type="PROSITE" id="PS50109"/>
    </source>
</evidence>
<evidence type="ECO:0000256" key="10">
    <source>
        <dbReference type="ARBA" id="ARBA00023136"/>
    </source>
</evidence>
<dbReference type="PANTHER" id="PTHR45436:SF16">
    <property type="entry name" value="HISTIDINE KINASE"/>
    <property type="match status" value="1"/>
</dbReference>
<dbReference type="Gene3D" id="6.10.340.10">
    <property type="match status" value="1"/>
</dbReference>
<evidence type="ECO:0000256" key="3">
    <source>
        <dbReference type="ARBA" id="ARBA00012438"/>
    </source>
</evidence>
<dbReference type="EC" id="2.7.13.3" evidence="3"/>
<feature type="domain" description="HAMP" evidence="13">
    <location>
        <begin position="102"/>
        <end position="155"/>
    </location>
</feature>
<dbReference type="InterPro" id="IPR003594">
    <property type="entry name" value="HATPase_dom"/>
</dbReference>
<feature type="domain" description="Histidine kinase" evidence="12">
    <location>
        <begin position="163"/>
        <end position="376"/>
    </location>
</feature>
<evidence type="ECO:0000256" key="2">
    <source>
        <dbReference type="ARBA" id="ARBA00004236"/>
    </source>
</evidence>
<gene>
    <name evidence="14" type="primary">cutS</name>
    <name evidence="14" type="ORF">Cch01nite_35290</name>
</gene>
<dbReference type="InterPro" id="IPR004358">
    <property type="entry name" value="Sig_transdc_His_kin-like_C"/>
</dbReference>
<feature type="transmembrane region" description="Helical" evidence="11">
    <location>
        <begin position="12"/>
        <end position="34"/>
    </location>
</feature>
<dbReference type="InterPro" id="IPR036097">
    <property type="entry name" value="HisK_dim/P_sf"/>
</dbReference>
<dbReference type="Pfam" id="PF00672">
    <property type="entry name" value="HAMP"/>
    <property type="match status" value="1"/>
</dbReference>
<organism evidence="14 15">
    <name type="scientific">Cellulomonas chitinilytica</name>
    <dbReference type="NCBI Taxonomy" id="398759"/>
    <lineage>
        <taxon>Bacteria</taxon>
        <taxon>Bacillati</taxon>
        <taxon>Actinomycetota</taxon>
        <taxon>Actinomycetes</taxon>
        <taxon>Micrococcales</taxon>
        <taxon>Cellulomonadaceae</taxon>
        <taxon>Cellulomonas</taxon>
    </lineage>
</organism>
<dbReference type="InterPro" id="IPR003661">
    <property type="entry name" value="HisK_dim/P_dom"/>
</dbReference>
<dbReference type="CDD" id="cd06225">
    <property type="entry name" value="HAMP"/>
    <property type="match status" value="1"/>
</dbReference>
<dbReference type="SMART" id="SM00388">
    <property type="entry name" value="HisKA"/>
    <property type="match status" value="1"/>
</dbReference>
<dbReference type="SMART" id="SM00387">
    <property type="entry name" value="HATPase_c"/>
    <property type="match status" value="1"/>
</dbReference>